<feature type="domain" description="RNA polymerase sigma factor 70 region 4 type 2" evidence="7">
    <location>
        <begin position="133"/>
        <end position="184"/>
    </location>
</feature>
<dbReference type="SUPFAM" id="SSF88946">
    <property type="entry name" value="Sigma2 domain of RNA polymerase sigma factors"/>
    <property type="match status" value="1"/>
</dbReference>
<dbReference type="HOGENOM" id="CLU_047691_3_0_5"/>
<dbReference type="InterPro" id="IPR013325">
    <property type="entry name" value="RNA_pol_sigma_r2"/>
</dbReference>
<evidence type="ECO:0000259" key="7">
    <source>
        <dbReference type="Pfam" id="PF08281"/>
    </source>
</evidence>
<dbReference type="InterPro" id="IPR014284">
    <property type="entry name" value="RNA_pol_sigma-70_dom"/>
</dbReference>
<dbReference type="InterPro" id="IPR039425">
    <property type="entry name" value="RNA_pol_sigma-70-like"/>
</dbReference>
<dbReference type="RefSeq" id="WP_011715085.1">
    <property type="nucleotide sequence ID" value="NC_008576.1"/>
</dbReference>
<keyword evidence="2" id="KW-0805">Transcription regulation</keyword>
<evidence type="ECO:0000256" key="1">
    <source>
        <dbReference type="ARBA" id="ARBA00010641"/>
    </source>
</evidence>
<dbReference type="AlphaFoldDB" id="A0LDI6"/>
<dbReference type="GO" id="GO:0006352">
    <property type="term" value="P:DNA-templated transcription initiation"/>
    <property type="evidence" value="ECO:0007669"/>
    <property type="project" value="InterPro"/>
</dbReference>
<dbReference type="Pfam" id="PF04542">
    <property type="entry name" value="Sigma70_r2"/>
    <property type="match status" value="1"/>
</dbReference>
<gene>
    <name evidence="8" type="ordered locus">Mmc1_3544</name>
</gene>
<reference evidence="9" key="1">
    <citation type="journal article" date="2009" name="Appl. Environ. Microbiol.">
        <title>Complete genome sequence of the chemolithoautotrophic marine magnetotactic coccus strain MC-1.</title>
        <authorList>
            <person name="Schubbe S."/>
            <person name="Williams T.J."/>
            <person name="Xie G."/>
            <person name="Kiss H.E."/>
            <person name="Brettin T.S."/>
            <person name="Martinez D."/>
            <person name="Ross C.A."/>
            <person name="Schuler D."/>
            <person name="Cox B.L."/>
            <person name="Nealson K.H."/>
            <person name="Bazylinski D.A."/>
        </authorList>
    </citation>
    <scope>NUCLEOTIDE SEQUENCE [LARGE SCALE GENOMIC DNA]</scope>
    <source>
        <strain evidence="9">ATCC BAA-1437 / JCM 17883 / MC-1</strain>
    </source>
</reference>
<evidence type="ECO:0000259" key="6">
    <source>
        <dbReference type="Pfam" id="PF04542"/>
    </source>
</evidence>
<keyword evidence="4" id="KW-0238">DNA-binding</keyword>
<dbReference type="EMBL" id="CP000471">
    <property type="protein sequence ID" value="ABK46029.1"/>
    <property type="molecule type" value="Genomic_DNA"/>
</dbReference>
<organism evidence="8 9">
    <name type="scientific">Magnetococcus marinus (strain ATCC BAA-1437 / JCM 17883 / MC-1)</name>
    <dbReference type="NCBI Taxonomy" id="156889"/>
    <lineage>
        <taxon>Bacteria</taxon>
        <taxon>Pseudomonadati</taxon>
        <taxon>Pseudomonadota</taxon>
        <taxon>Magnetococcia</taxon>
        <taxon>Magnetococcales</taxon>
        <taxon>Magnetococcaceae</taxon>
        <taxon>Magnetococcus</taxon>
    </lineage>
</organism>
<evidence type="ECO:0000313" key="9">
    <source>
        <dbReference type="Proteomes" id="UP000002586"/>
    </source>
</evidence>
<evidence type="ECO:0000256" key="4">
    <source>
        <dbReference type="ARBA" id="ARBA00023125"/>
    </source>
</evidence>
<dbReference type="KEGG" id="mgm:Mmc1_3544"/>
<evidence type="ECO:0000256" key="5">
    <source>
        <dbReference type="ARBA" id="ARBA00023163"/>
    </source>
</evidence>
<name>A0LDI6_MAGMM</name>
<sequence length="195" mass="22035">MLQLANRDEAQRLDAAYADAELLQRVAGGDEQAAQQLVRGHAHALYGLARRLLEGWESEADDVVQDAFLRLWQQAASWRPEARINTWLHRVTYNLCIDRLRCKKGVALDSIAEPEDPRQDLLQHHHRQEKAARIESALAALPKRQCAAITLVHHQGFSQQEAAEIMNIGVKALESLLSRGRKQLRVMLADLERGV</sequence>
<dbReference type="STRING" id="156889.Mmc1_3544"/>
<dbReference type="OrthoDB" id="9780326at2"/>
<dbReference type="Proteomes" id="UP000002586">
    <property type="component" value="Chromosome"/>
</dbReference>
<dbReference type="CDD" id="cd06171">
    <property type="entry name" value="Sigma70_r4"/>
    <property type="match status" value="1"/>
</dbReference>
<evidence type="ECO:0000256" key="2">
    <source>
        <dbReference type="ARBA" id="ARBA00023015"/>
    </source>
</evidence>
<dbReference type="eggNOG" id="COG1595">
    <property type="taxonomic scope" value="Bacteria"/>
</dbReference>
<protein>
    <submittedName>
        <fullName evidence="8">RNA polymerase, sigma-24 subunit, ECF subfamily</fullName>
    </submittedName>
</protein>
<dbReference type="NCBIfam" id="TIGR02937">
    <property type="entry name" value="sigma70-ECF"/>
    <property type="match status" value="1"/>
</dbReference>
<comment type="similarity">
    <text evidence="1">Belongs to the sigma-70 factor family. ECF subfamily.</text>
</comment>
<dbReference type="SUPFAM" id="SSF88659">
    <property type="entry name" value="Sigma3 and sigma4 domains of RNA polymerase sigma factors"/>
    <property type="match status" value="1"/>
</dbReference>
<dbReference type="GO" id="GO:0016987">
    <property type="term" value="F:sigma factor activity"/>
    <property type="evidence" value="ECO:0007669"/>
    <property type="project" value="UniProtKB-KW"/>
</dbReference>
<feature type="domain" description="RNA polymerase sigma-70 region 2" evidence="6">
    <location>
        <begin position="37"/>
        <end position="104"/>
    </location>
</feature>
<dbReference type="Gene3D" id="1.10.10.10">
    <property type="entry name" value="Winged helix-like DNA-binding domain superfamily/Winged helix DNA-binding domain"/>
    <property type="match status" value="1"/>
</dbReference>
<dbReference type="GO" id="GO:0003677">
    <property type="term" value="F:DNA binding"/>
    <property type="evidence" value="ECO:0007669"/>
    <property type="project" value="UniProtKB-KW"/>
</dbReference>
<dbReference type="PANTHER" id="PTHR43133:SF8">
    <property type="entry name" value="RNA POLYMERASE SIGMA FACTOR HI_1459-RELATED"/>
    <property type="match status" value="1"/>
</dbReference>
<accession>A0LDI6</accession>
<keyword evidence="9" id="KW-1185">Reference proteome</keyword>
<dbReference type="PANTHER" id="PTHR43133">
    <property type="entry name" value="RNA POLYMERASE ECF-TYPE SIGMA FACTO"/>
    <property type="match status" value="1"/>
</dbReference>
<dbReference type="InterPro" id="IPR013324">
    <property type="entry name" value="RNA_pol_sigma_r3/r4-like"/>
</dbReference>
<dbReference type="Pfam" id="PF08281">
    <property type="entry name" value="Sigma70_r4_2"/>
    <property type="match status" value="1"/>
</dbReference>
<reference evidence="8 9" key="2">
    <citation type="journal article" date="2012" name="Int. J. Syst. Evol. Microbiol.">
        <title>Magnetococcus marinus gen. nov., sp. nov., a marine, magnetotactic bacterium that represents a novel lineage (Magnetococcaceae fam. nov.; Magnetococcales ord. nov.) at the base of the Alphaproteobacteria.</title>
        <authorList>
            <person name="Bazylinski D.A."/>
            <person name="Williams T.J."/>
            <person name="Lefevre C.T."/>
            <person name="Berg R.J."/>
            <person name="Zhang C.L."/>
            <person name="Bowser S.S."/>
            <person name="Dean A.J."/>
            <person name="Beveridge T.J."/>
        </authorList>
    </citation>
    <scope>NUCLEOTIDE SEQUENCE [LARGE SCALE GENOMIC DNA]</scope>
    <source>
        <strain evidence="9">ATCC BAA-1437 / JCM 17883 / MC-1</strain>
    </source>
</reference>
<dbReference type="Gene3D" id="1.10.1740.10">
    <property type="match status" value="1"/>
</dbReference>
<keyword evidence="3" id="KW-0731">Sigma factor</keyword>
<keyword evidence="5" id="KW-0804">Transcription</keyword>
<dbReference type="InterPro" id="IPR036388">
    <property type="entry name" value="WH-like_DNA-bd_sf"/>
</dbReference>
<evidence type="ECO:0000256" key="3">
    <source>
        <dbReference type="ARBA" id="ARBA00023082"/>
    </source>
</evidence>
<dbReference type="InterPro" id="IPR007627">
    <property type="entry name" value="RNA_pol_sigma70_r2"/>
</dbReference>
<evidence type="ECO:0000313" key="8">
    <source>
        <dbReference type="EMBL" id="ABK46029.1"/>
    </source>
</evidence>
<dbReference type="InterPro" id="IPR013249">
    <property type="entry name" value="RNA_pol_sigma70_r4_t2"/>
</dbReference>
<proteinExistence type="inferred from homology"/>